<evidence type="ECO:0000313" key="2">
    <source>
        <dbReference type="EMBL" id="MDQ0314999.1"/>
    </source>
</evidence>
<feature type="domain" description="SnoaL-like" evidence="1">
    <location>
        <begin position="8"/>
        <end position="93"/>
    </location>
</feature>
<accession>A0AAE4ATH4</accession>
<sequence>MNLPQPIETYFNADSRNDAEAVLQVFLTDAIVKDEGKTHRGCQEIEAWWRAAKAQYQPVAKPLDCTNEHDEYRVRAQVTGNFPGSPAVLTFAFRLEHNWITRLEITA</sequence>
<dbReference type="Proteomes" id="UP001229244">
    <property type="component" value="Unassembled WGS sequence"/>
</dbReference>
<name>A0AAE4ATH4_9HYPH</name>
<dbReference type="Gene3D" id="3.10.450.50">
    <property type="match status" value="1"/>
</dbReference>
<dbReference type="AlphaFoldDB" id="A0AAE4ATH4"/>
<dbReference type="Pfam" id="PF12680">
    <property type="entry name" value="SnoaL_2"/>
    <property type="match status" value="1"/>
</dbReference>
<proteinExistence type="predicted"/>
<keyword evidence="3" id="KW-1185">Reference proteome</keyword>
<dbReference type="SUPFAM" id="SSF54427">
    <property type="entry name" value="NTF2-like"/>
    <property type="match status" value="1"/>
</dbReference>
<protein>
    <recommendedName>
        <fullName evidence="1">SnoaL-like domain-containing protein</fullName>
    </recommendedName>
</protein>
<dbReference type="RefSeq" id="WP_306884787.1">
    <property type="nucleotide sequence ID" value="NZ_JAUSUL010000001.1"/>
</dbReference>
<reference evidence="2" key="1">
    <citation type="submission" date="2023-07" db="EMBL/GenBank/DDBJ databases">
        <title>Genomic Encyclopedia of Type Strains, Phase IV (KMG-IV): sequencing the most valuable type-strain genomes for metagenomic binning, comparative biology and taxonomic classification.</title>
        <authorList>
            <person name="Goeker M."/>
        </authorList>
    </citation>
    <scope>NUCLEOTIDE SEQUENCE</scope>
    <source>
        <strain evidence="2">DSM 21202</strain>
    </source>
</reference>
<comment type="caution">
    <text evidence="2">The sequence shown here is derived from an EMBL/GenBank/DDBJ whole genome shotgun (WGS) entry which is preliminary data.</text>
</comment>
<gene>
    <name evidence="2" type="ORF">J2S73_001436</name>
</gene>
<dbReference type="InterPro" id="IPR032710">
    <property type="entry name" value="NTF2-like_dom_sf"/>
</dbReference>
<dbReference type="InterPro" id="IPR037401">
    <property type="entry name" value="SnoaL-like"/>
</dbReference>
<evidence type="ECO:0000313" key="3">
    <source>
        <dbReference type="Proteomes" id="UP001229244"/>
    </source>
</evidence>
<evidence type="ECO:0000259" key="1">
    <source>
        <dbReference type="Pfam" id="PF12680"/>
    </source>
</evidence>
<organism evidence="2 3">
    <name type="scientific">Amorphus orientalis</name>
    <dbReference type="NCBI Taxonomy" id="649198"/>
    <lineage>
        <taxon>Bacteria</taxon>
        <taxon>Pseudomonadati</taxon>
        <taxon>Pseudomonadota</taxon>
        <taxon>Alphaproteobacteria</taxon>
        <taxon>Hyphomicrobiales</taxon>
        <taxon>Amorphaceae</taxon>
        <taxon>Amorphus</taxon>
    </lineage>
</organism>
<dbReference type="EMBL" id="JAUSUL010000001">
    <property type="protein sequence ID" value="MDQ0314999.1"/>
    <property type="molecule type" value="Genomic_DNA"/>
</dbReference>